<evidence type="ECO:0000256" key="1">
    <source>
        <dbReference type="SAM" id="Coils"/>
    </source>
</evidence>
<accession>A0A1L8F5V0</accession>
<reference evidence="5" key="1">
    <citation type="submission" date="2025-08" db="UniProtKB">
        <authorList>
            <consortium name="RefSeq"/>
        </authorList>
    </citation>
    <scope>IDENTIFICATION</scope>
    <source>
        <strain evidence="5">J_2021</strain>
        <tissue evidence="5">Erythrocytes</tissue>
    </source>
</reference>
<dbReference type="InterPro" id="IPR057953">
    <property type="entry name" value="SAPC2_N"/>
</dbReference>
<dbReference type="KEGG" id="xla:121396854"/>
<dbReference type="RefSeq" id="XP_041428221.1">
    <property type="nucleotide sequence ID" value="XM_041572287.1"/>
</dbReference>
<feature type="region of interest" description="Disordered" evidence="2">
    <location>
        <begin position="248"/>
        <end position="272"/>
    </location>
</feature>
<dbReference type="InterPro" id="IPR026828">
    <property type="entry name" value="SAPC2_1/2"/>
</dbReference>
<dbReference type="OrthoDB" id="10035013at2759"/>
<proteinExistence type="predicted"/>
<dbReference type="PaxDb" id="8355-A0A1L8F5V0"/>
<dbReference type="PANTHER" id="PTHR14907:SF7">
    <property type="entry name" value="SUPPRESSOR APC DOMAIN-CONTAINING PROTEIN 2 ISOFORM X1"/>
    <property type="match status" value="1"/>
</dbReference>
<dbReference type="Pfam" id="PF25825">
    <property type="entry name" value="SAPC2_N"/>
    <property type="match status" value="1"/>
</dbReference>
<feature type="domain" description="Suppressor APC" evidence="3">
    <location>
        <begin position="11"/>
        <end position="85"/>
    </location>
</feature>
<dbReference type="Pfam" id="PF11414">
    <property type="entry name" value="Suppressor_APC"/>
    <property type="match status" value="1"/>
</dbReference>
<keyword evidence="4" id="KW-1185">Reference proteome</keyword>
<feature type="region of interest" description="Disordered" evidence="2">
    <location>
        <begin position="88"/>
        <end position="114"/>
    </location>
</feature>
<dbReference type="Proteomes" id="UP000186698">
    <property type="component" value="Chromosome 8L"/>
</dbReference>
<feature type="compositionally biased region" description="Polar residues" evidence="2">
    <location>
        <begin position="248"/>
        <end position="260"/>
    </location>
</feature>
<evidence type="ECO:0000313" key="5">
    <source>
        <dbReference type="RefSeq" id="XP_041428221.1"/>
    </source>
</evidence>
<dbReference type="OMA" id="SHNEATK"/>
<feature type="coiled-coil region" evidence="1">
    <location>
        <begin position="281"/>
        <end position="315"/>
    </location>
</feature>
<evidence type="ECO:0000259" key="3">
    <source>
        <dbReference type="Pfam" id="PF25825"/>
    </source>
</evidence>
<dbReference type="PANTHER" id="PTHR14907">
    <property type="entry name" value="FI14130P"/>
    <property type="match status" value="1"/>
</dbReference>
<name>A0A1L8F5V0_XENLA</name>
<dbReference type="AlphaFoldDB" id="A0A1L8F5V0"/>
<keyword evidence="1" id="KW-0175">Coiled coil</keyword>
<dbReference type="Bgee" id="108698152">
    <property type="expression patterns" value="Expressed in oocyte and 13 other cell types or tissues"/>
</dbReference>
<protein>
    <submittedName>
        <fullName evidence="5">Suppressor APC domain-containing protein 2-like</fullName>
    </submittedName>
</protein>
<evidence type="ECO:0000313" key="4">
    <source>
        <dbReference type="Proteomes" id="UP000186698"/>
    </source>
</evidence>
<evidence type="ECO:0000256" key="2">
    <source>
        <dbReference type="SAM" id="MobiDB-lite"/>
    </source>
</evidence>
<sequence length="328" mass="36607">MERSGETGSLGLPRAFLLSLRTLFDILDERGRGSVHIAEIESRWRGADTHDVPPGVLQCLRRVAPPDGFLTFDRFVLGLRSSILRPLPGPNADNYREPPGQTAGNECGAKRPPLGLRYPNVLPGGEMKGMCRSHNEATKEGLMDQCKHQRGRGEPRRHTVTSGVDYSLLKKMKELEQEKDFLLQGLEMVERARDWYHQQIHIVQEQQRNLGKTPTDYICDGKSSSLNQQLPKLMEVNRCLGELVATGKTSAPSPPTNMGQTAAPGVSGQQVQPGTMLKEQNRLLTKEVSEKSDRITQLEQEKSALIKQLFEARARNVQDSNPMDSTFI</sequence>
<dbReference type="Gene3D" id="1.10.287.450">
    <property type="entry name" value="Helix hairpin bin"/>
    <property type="match status" value="1"/>
</dbReference>
<dbReference type="GeneID" id="121396854"/>
<gene>
    <name evidence="5" type="primary">LOC121396854</name>
</gene>
<organism evidence="4 5">
    <name type="scientific">Xenopus laevis</name>
    <name type="common">African clawed frog</name>
    <dbReference type="NCBI Taxonomy" id="8355"/>
    <lineage>
        <taxon>Eukaryota</taxon>
        <taxon>Metazoa</taxon>
        <taxon>Chordata</taxon>
        <taxon>Craniata</taxon>
        <taxon>Vertebrata</taxon>
        <taxon>Euteleostomi</taxon>
        <taxon>Amphibia</taxon>
        <taxon>Batrachia</taxon>
        <taxon>Anura</taxon>
        <taxon>Pipoidea</taxon>
        <taxon>Pipidae</taxon>
        <taxon>Xenopodinae</taxon>
        <taxon>Xenopus</taxon>
        <taxon>Xenopus</taxon>
    </lineage>
</organism>